<name>A0ABW3KY75_9BACI</name>
<evidence type="ECO:0000259" key="4">
    <source>
        <dbReference type="Pfam" id="PF24850"/>
    </source>
</evidence>
<reference evidence="6" key="1">
    <citation type="journal article" date="2019" name="Int. J. Syst. Evol. Microbiol.">
        <title>The Global Catalogue of Microorganisms (GCM) 10K type strain sequencing project: providing services to taxonomists for standard genome sequencing and annotation.</title>
        <authorList>
            <consortium name="The Broad Institute Genomics Platform"/>
            <consortium name="The Broad Institute Genome Sequencing Center for Infectious Disease"/>
            <person name="Wu L."/>
            <person name="Ma J."/>
        </authorList>
    </citation>
    <scope>NUCLEOTIDE SEQUENCE [LARGE SCALE GENOMIC DNA]</scope>
    <source>
        <strain evidence="6">CCUG 56607</strain>
    </source>
</reference>
<dbReference type="EC" id="6.-.-.-" evidence="2"/>
<evidence type="ECO:0000313" key="6">
    <source>
        <dbReference type="Proteomes" id="UP001596990"/>
    </source>
</evidence>
<evidence type="ECO:0000313" key="5">
    <source>
        <dbReference type="EMBL" id="MFD1018072.1"/>
    </source>
</evidence>
<evidence type="ECO:0000256" key="2">
    <source>
        <dbReference type="HAMAP-Rule" id="MF_01867"/>
    </source>
</evidence>
<dbReference type="NCBIfam" id="TIGR03998">
    <property type="entry name" value="thiol_BshC"/>
    <property type="match status" value="1"/>
</dbReference>
<feature type="domain" description="Bacillithiol biosynthesis BshC N-terminal Rossmann-like" evidence="3">
    <location>
        <begin position="1"/>
        <end position="380"/>
    </location>
</feature>
<sequence>MRIDPMEIDNRNRLVTAYLKDYESVADKFDYHPFAIESQEQRLKDLSEMDHDRDSLVRVLTDMNKSWQAPSSTIENIHKLADRQTVAVVGGQQAGLMTGPLYSVHKVISILHYAKQAEENLRVPVVPVFWVAGEDHDFAEVNHLMQRTDNRMKKIQTAQRVERKYPVSDVQLDKAVTKEWLDRVFAELEETAFTKDIHRELEAMIEDATSYVDFFVKVIYRLFNEEGIVLIDSNHPELREMESGHFVRMIENNENIARGVYASCHESALQGFPVALDSELNDAHLFYHLDGERILLVRDEEGKYIGKQHEVAFTREELLDIARNEPEKLSNNVVTRPIMQELVFPTLAFIGGPGEISYWSVLKASFGVMNLKMPPIVPRLSFTWIDRKTVKYASEFQLSIKEIILNGTGYHKSAWLMSQNYPPLEQSIDQVKLELERIHEPLRKKAGTIRDDLGALAEKNLFHLFREVEFLGQRMAHAMEEKHERELKKFDHLSVHLHPEGGLQERMWGVLPFINTYGWGIFQEVVKHRLSSEASHYGVYL</sequence>
<dbReference type="Proteomes" id="UP001596990">
    <property type="component" value="Unassembled WGS sequence"/>
</dbReference>
<comment type="caution">
    <text evidence="5">The sequence shown here is derived from an EMBL/GenBank/DDBJ whole genome shotgun (WGS) entry which is preliminary data.</text>
</comment>
<keyword evidence="1 2" id="KW-0436">Ligase</keyword>
<dbReference type="Pfam" id="PF10079">
    <property type="entry name" value="Rossmann-like_BshC"/>
    <property type="match status" value="1"/>
</dbReference>
<dbReference type="EMBL" id="JBHTKL010000001">
    <property type="protein sequence ID" value="MFD1018072.1"/>
    <property type="molecule type" value="Genomic_DNA"/>
</dbReference>
<feature type="domain" description="Bacillithiol biosynthesis BshC C-terminal coiled-coil" evidence="4">
    <location>
        <begin position="382"/>
        <end position="540"/>
    </location>
</feature>
<proteinExistence type="inferred from homology"/>
<dbReference type="InterPro" id="IPR011199">
    <property type="entry name" value="Bacillithiol_biosynth_BshC"/>
</dbReference>
<comment type="function">
    <text evidence="2">Involved in bacillithiol (BSH) biosynthesis. May catalyze the last step of the pathway, the addition of cysteine to glucosamine malate (GlcN-Mal) to generate BSH.</text>
</comment>
<dbReference type="PIRSF" id="PIRSF012535">
    <property type="entry name" value="UCP012535"/>
    <property type="match status" value="1"/>
</dbReference>
<dbReference type="RefSeq" id="WP_386056301.1">
    <property type="nucleotide sequence ID" value="NZ_JBHTKL010000001.1"/>
</dbReference>
<organism evidence="5 6">
    <name type="scientific">Thalassobacillus hwangdonensis</name>
    <dbReference type="NCBI Taxonomy" id="546108"/>
    <lineage>
        <taxon>Bacteria</taxon>
        <taxon>Bacillati</taxon>
        <taxon>Bacillota</taxon>
        <taxon>Bacilli</taxon>
        <taxon>Bacillales</taxon>
        <taxon>Bacillaceae</taxon>
        <taxon>Thalassobacillus</taxon>
    </lineage>
</organism>
<gene>
    <name evidence="2 5" type="primary">bshC</name>
    <name evidence="5" type="ORF">ACFQ2J_02570</name>
</gene>
<dbReference type="Pfam" id="PF24850">
    <property type="entry name" value="CC_BshC"/>
    <property type="match status" value="1"/>
</dbReference>
<dbReference type="InterPro" id="IPR055398">
    <property type="entry name" value="Rossmann-like_BshC"/>
</dbReference>
<accession>A0ABW3KY75</accession>
<keyword evidence="6" id="KW-1185">Reference proteome</keyword>
<dbReference type="HAMAP" id="MF_01867">
    <property type="entry name" value="BshC"/>
    <property type="match status" value="1"/>
</dbReference>
<comment type="similarity">
    <text evidence="2">Belongs to the BshC family.</text>
</comment>
<dbReference type="InterPro" id="IPR055399">
    <property type="entry name" value="CC_BshC"/>
</dbReference>
<evidence type="ECO:0000259" key="3">
    <source>
        <dbReference type="Pfam" id="PF10079"/>
    </source>
</evidence>
<evidence type="ECO:0000256" key="1">
    <source>
        <dbReference type="ARBA" id="ARBA00022598"/>
    </source>
</evidence>
<protein>
    <recommendedName>
        <fullName evidence="2">Putative cysteine ligase BshC</fullName>
        <ecNumber evidence="2">6.-.-.-</ecNumber>
    </recommendedName>
</protein>